<dbReference type="AlphaFoldDB" id="A0A8S9UIH4"/>
<organism evidence="1 2">
    <name type="scientific">Phytophthora infestans</name>
    <name type="common">Potato late blight agent</name>
    <name type="synonym">Botrytis infestans</name>
    <dbReference type="NCBI Taxonomy" id="4787"/>
    <lineage>
        <taxon>Eukaryota</taxon>
        <taxon>Sar</taxon>
        <taxon>Stramenopiles</taxon>
        <taxon>Oomycota</taxon>
        <taxon>Peronosporomycetes</taxon>
        <taxon>Peronosporales</taxon>
        <taxon>Peronosporaceae</taxon>
        <taxon>Phytophthora</taxon>
    </lineage>
</organism>
<name>A0A8S9UIH4_PHYIN</name>
<evidence type="ECO:0000313" key="1">
    <source>
        <dbReference type="EMBL" id="KAF4140296.1"/>
    </source>
</evidence>
<accession>A0A8S9UIH4</accession>
<gene>
    <name evidence="1" type="ORF">GN958_ATG10460</name>
</gene>
<proteinExistence type="predicted"/>
<protein>
    <submittedName>
        <fullName evidence="1">Uncharacterized protein</fullName>
    </submittedName>
</protein>
<dbReference type="EMBL" id="JAACNO010001471">
    <property type="protein sequence ID" value="KAF4140296.1"/>
    <property type="molecule type" value="Genomic_DNA"/>
</dbReference>
<comment type="caution">
    <text evidence="1">The sequence shown here is derived from an EMBL/GenBank/DDBJ whole genome shotgun (WGS) entry which is preliminary data.</text>
</comment>
<reference evidence="1" key="1">
    <citation type="submission" date="2020-03" db="EMBL/GenBank/DDBJ databases">
        <title>Hybrid Assembly of Korean Phytophthora infestans isolates.</title>
        <authorList>
            <person name="Prokchorchik M."/>
            <person name="Lee Y."/>
            <person name="Seo J."/>
            <person name="Cho J.-H."/>
            <person name="Park Y.-E."/>
            <person name="Jang D.-C."/>
            <person name="Im J.-S."/>
            <person name="Choi J.-G."/>
            <person name="Park H.-J."/>
            <person name="Lee G.-B."/>
            <person name="Lee Y.-G."/>
            <person name="Hong S.-Y."/>
            <person name="Cho K."/>
            <person name="Sohn K.H."/>
        </authorList>
    </citation>
    <scope>NUCLEOTIDE SEQUENCE</scope>
    <source>
        <strain evidence="1">KR_2_A2</strain>
    </source>
</reference>
<dbReference type="Proteomes" id="UP000704712">
    <property type="component" value="Unassembled WGS sequence"/>
</dbReference>
<sequence>MSYSWCRAAFVAQAFRFRLLGDSQPPRPSVQLSCAVSRTRTSHCTTSRATVAHENASSASNRLEPSALDYSSASVALDSTATALQCHTTRLLVRLLVPVLADVSHLVPHSVVRICRVAGVSRAPAISKLVVLDTTNSELSSSSLGAAGLRFGRTPHSSHDPGAANLCLAAHQSAAAHPPHFVLHFGTLDVLIGLRAVRERFTDYNPLVIATLRTPSRFADFASPFFNLVPSHKGSTGLLDPHCVTITGPSLTPVHCPVTRCSFSRVLA</sequence>
<evidence type="ECO:0000313" key="2">
    <source>
        <dbReference type="Proteomes" id="UP000704712"/>
    </source>
</evidence>